<dbReference type="InterPro" id="IPR029058">
    <property type="entry name" value="AB_hydrolase_fold"/>
</dbReference>
<evidence type="ECO:0000259" key="4">
    <source>
        <dbReference type="Pfam" id="PF00135"/>
    </source>
</evidence>
<feature type="signal peptide" evidence="3">
    <location>
        <begin position="1"/>
        <end position="17"/>
    </location>
</feature>
<dbReference type="GO" id="GO:0016787">
    <property type="term" value="F:hydrolase activity"/>
    <property type="evidence" value="ECO:0007669"/>
    <property type="project" value="UniProtKB-KW"/>
</dbReference>
<dbReference type="STRING" id="58919.A0A316ZDV4"/>
<dbReference type="PANTHER" id="PTHR45570:SF1">
    <property type="entry name" value="CARBOXYLIC ESTER HYDROLASE"/>
    <property type="match status" value="1"/>
</dbReference>
<evidence type="ECO:0000313" key="6">
    <source>
        <dbReference type="Proteomes" id="UP000245946"/>
    </source>
</evidence>
<feature type="chain" id="PRO_5016190551" description="Carboxylic ester hydrolase" evidence="3">
    <location>
        <begin position="18"/>
        <end position="560"/>
    </location>
</feature>
<evidence type="ECO:0000313" key="5">
    <source>
        <dbReference type="EMBL" id="PWN99486.1"/>
    </source>
</evidence>
<dbReference type="InterPro" id="IPR002018">
    <property type="entry name" value="CarbesteraseB"/>
</dbReference>
<dbReference type="EC" id="3.1.1.-" evidence="3"/>
<reference evidence="5 6" key="1">
    <citation type="journal article" date="2018" name="Mol. Biol. Evol.">
        <title>Broad Genomic Sampling Reveals a Smut Pathogenic Ancestry of the Fungal Clade Ustilaginomycotina.</title>
        <authorList>
            <person name="Kijpornyongpan T."/>
            <person name="Mondo S.J."/>
            <person name="Barry K."/>
            <person name="Sandor L."/>
            <person name="Lee J."/>
            <person name="Lipzen A."/>
            <person name="Pangilinan J."/>
            <person name="LaButti K."/>
            <person name="Hainaut M."/>
            <person name="Henrissat B."/>
            <person name="Grigoriev I.V."/>
            <person name="Spatafora J.W."/>
            <person name="Aime M.C."/>
        </authorList>
    </citation>
    <scope>NUCLEOTIDE SEQUENCE [LARGE SCALE GENOMIC DNA]</scope>
    <source>
        <strain evidence="5 6">MCA 4186</strain>
    </source>
</reference>
<dbReference type="PANTHER" id="PTHR45570">
    <property type="entry name" value="CARBOXYLIC ESTER HYDROLASE"/>
    <property type="match status" value="1"/>
</dbReference>
<gene>
    <name evidence="5" type="ORF">FA09DRAFT_359505</name>
</gene>
<sequence>MFLPPFLLLLTALLAHAGPVLHRDAPLTVSTPLGDIAGAAADGAQRFTIPFAQPPVDALRFANPQPITAFAASGTYDGTFKPAGCYQYDDDPRGVQEPSEDCLYSQLYRPATVSSGAKLPILVWVHGGSGVAGSSTASGLDASGFASRNNVIVVVLQYRLGLFGWLQSNTTLDEAAGGAPGGDKVAGNMALRDVVAALTQLRALAASFGGDAGSVTVMGQSSGAQMVRALLTLPAAQPLFQRAVLVSDTAYYGMATQTDHNALGGGAMALLGCTDIACARGKTKSEILAASTEVFSTVPQANPAVSGGTPWRPMLGDYFPSSITSGGKTSKAVLISTVANEAGATAGALFLPSHAGSTILTLRQGNYPVPYSVALGLIFNAGRGDALSLLAPYATNGTTEDETRSQFELGGTDGLWRCSSQRNARALASAGTPVWLAQHDVGARYISNADNDYCTKSDSHVCHEDDIYLIFGTTPSPTSAQQAASTQMQSRLTAFARTGSPNAAGYATWSRVTSASRLNMLHYASSGDSSLVDVQHAAQCAPRSMWGSKIKYDWQMYETK</sequence>
<keyword evidence="3" id="KW-0732">Signal</keyword>
<accession>A0A316ZDV4</accession>
<dbReference type="Proteomes" id="UP000245946">
    <property type="component" value="Unassembled WGS sequence"/>
</dbReference>
<evidence type="ECO:0000256" key="3">
    <source>
        <dbReference type="RuleBase" id="RU361235"/>
    </source>
</evidence>
<dbReference type="AlphaFoldDB" id="A0A316ZDV4"/>
<dbReference type="EMBL" id="KZ819288">
    <property type="protein sequence ID" value="PWN99486.1"/>
    <property type="molecule type" value="Genomic_DNA"/>
</dbReference>
<feature type="domain" description="Carboxylesterase type B" evidence="4">
    <location>
        <begin position="28"/>
        <end position="517"/>
    </location>
</feature>
<name>A0A316ZDV4_9BASI</name>
<organism evidence="5 6">
    <name type="scientific">Tilletiopsis washingtonensis</name>
    <dbReference type="NCBI Taxonomy" id="58919"/>
    <lineage>
        <taxon>Eukaryota</taxon>
        <taxon>Fungi</taxon>
        <taxon>Dikarya</taxon>
        <taxon>Basidiomycota</taxon>
        <taxon>Ustilaginomycotina</taxon>
        <taxon>Exobasidiomycetes</taxon>
        <taxon>Entylomatales</taxon>
        <taxon>Entylomatales incertae sedis</taxon>
        <taxon>Tilletiopsis</taxon>
    </lineage>
</organism>
<dbReference type="RefSeq" id="XP_025599765.1">
    <property type="nucleotide sequence ID" value="XM_025745119.1"/>
</dbReference>
<keyword evidence="6" id="KW-1185">Reference proteome</keyword>
<dbReference type="OrthoDB" id="408631at2759"/>
<dbReference type="InterPro" id="IPR019826">
    <property type="entry name" value="Carboxylesterase_B_AS"/>
</dbReference>
<protein>
    <recommendedName>
        <fullName evidence="3">Carboxylic ester hydrolase</fullName>
        <ecNumber evidence="3">3.1.1.-</ecNumber>
    </recommendedName>
</protein>
<dbReference type="Pfam" id="PF00135">
    <property type="entry name" value="COesterase"/>
    <property type="match status" value="1"/>
</dbReference>
<evidence type="ECO:0000256" key="1">
    <source>
        <dbReference type="ARBA" id="ARBA00005964"/>
    </source>
</evidence>
<dbReference type="GeneID" id="37272663"/>
<comment type="similarity">
    <text evidence="1 3">Belongs to the type-B carboxylesterase/lipase family.</text>
</comment>
<dbReference type="PROSITE" id="PS00122">
    <property type="entry name" value="CARBOXYLESTERASE_B_1"/>
    <property type="match status" value="1"/>
</dbReference>
<proteinExistence type="inferred from homology"/>
<keyword evidence="2 3" id="KW-0378">Hydrolase</keyword>
<dbReference type="SUPFAM" id="SSF53474">
    <property type="entry name" value="alpha/beta-Hydrolases"/>
    <property type="match status" value="1"/>
</dbReference>
<dbReference type="Gene3D" id="3.40.50.1820">
    <property type="entry name" value="alpha/beta hydrolase"/>
    <property type="match status" value="1"/>
</dbReference>
<evidence type="ECO:0000256" key="2">
    <source>
        <dbReference type="ARBA" id="ARBA00022801"/>
    </source>
</evidence>